<gene>
    <name evidence="9" type="ORF">ACFPRA_02505</name>
</gene>
<dbReference type="PROSITE" id="PS50928">
    <property type="entry name" value="ABC_TM1"/>
    <property type="match status" value="1"/>
</dbReference>
<dbReference type="InterPro" id="IPR000515">
    <property type="entry name" value="MetI-like"/>
</dbReference>
<evidence type="ECO:0000313" key="10">
    <source>
        <dbReference type="Proteomes" id="UP001596109"/>
    </source>
</evidence>
<dbReference type="RefSeq" id="WP_381430238.1">
    <property type="nucleotide sequence ID" value="NZ_JBHSNO010000001.1"/>
</dbReference>
<keyword evidence="10" id="KW-1185">Reference proteome</keyword>
<evidence type="ECO:0000256" key="1">
    <source>
        <dbReference type="ARBA" id="ARBA00004651"/>
    </source>
</evidence>
<dbReference type="PANTHER" id="PTHR30151:SF0">
    <property type="entry name" value="ABC TRANSPORTER PERMEASE PROTEIN MJ0413-RELATED"/>
    <property type="match status" value="1"/>
</dbReference>
<proteinExistence type="inferred from homology"/>
<evidence type="ECO:0000259" key="8">
    <source>
        <dbReference type="PROSITE" id="PS50928"/>
    </source>
</evidence>
<keyword evidence="6 7" id="KW-0472">Membrane</keyword>
<feature type="transmembrane region" description="Helical" evidence="7">
    <location>
        <begin position="101"/>
        <end position="121"/>
    </location>
</feature>
<name>A0ABW0TF10_9BACL</name>
<comment type="subcellular location">
    <subcellularLocation>
        <location evidence="1 7">Cell membrane</location>
        <topology evidence="1 7">Multi-pass membrane protein</topology>
    </subcellularLocation>
</comment>
<feature type="transmembrane region" description="Helical" evidence="7">
    <location>
        <begin position="70"/>
        <end position="89"/>
    </location>
</feature>
<dbReference type="InterPro" id="IPR035906">
    <property type="entry name" value="MetI-like_sf"/>
</dbReference>
<accession>A0ABW0TF10</accession>
<evidence type="ECO:0000313" key="9">
    <source>
        <dbReference type="EMBL" id="MFC5587778.1"/>
    </source>
</evidence>
<feature type="domain" description="ABC transmembrane type-1" evidence="8">
    <location>
        <begin position="61"/>
        <end position="243"/>
    </location>
</feature>
<dbReference type="PANTHER" id="PTHR30151">
    <property type="entry name" value="ALKANE SULFONATE ABC TRANSPORTER-RELATED, MEMBRANE SUBUNIT"/>
    <property type="match status" value="1"/>
</dbReference>
<protein>
    <submittedName>
        <fullName evidence="9">ABC transporter permease</fullName>
    </submittedName>
</protein>
<feature type="transmembrane region" description="Helical" evidence="7">
    <location>
        <begin position="224"/>
        <end position="244"/>
    </location>
</feature>
<dbReference type="EMBL" id="JBHSNO010000001">
    <property type="protein sequence ID" value="MFC5587778.1"/>
    <property type="molecule type" value="Genomic_DNA"/>
</dbReference>
<dbReference type="Proteomes" id="UP001596109">
    <property type="component" value="Unassembled WGS sequence"/>
</dbReference>
<evidence type="ECO:0000256" key="2">
    <source>
        <dbReference type="ARBA" id="ARBA00022448"/>
    </source>
</evidence>
<evidence type="ECO:0000256" key="3">
    <source>
        <dbReference type="ARBA" id="ARBA00022475"/>
    </source>
</evidence>
<dbReference type="Gene3D" id="1.10.3720.10">
    <property type="entry name" value="MetI-like"/>
    <property type="match status" value="1"/>
</dbReference>
<reference evidence="10" key="1">
    <citation type="journal article" date="2019" name="Int. J. Syst. Evol. Microbiol.">
        <title>The Global Catalogue of Microorganisms (GCM) 10K type strain sequencing project: providing services to taxonomists for standard genome sequencing and annotation.</title>
        <authorList>
            <consortium name="The Broad Institute Genomics Platform"/>
            <consortium name="The Broad Institute Genome Sequencing Center for Infectious Disease"/>
            <person name="Wu L."/>
            <person name="Ma J."/>
        </authorList>
    </citation>
    <scope>NUCLEOTIDE SEQUENCE [LARGE SCALE GENOMIC DNA]</scope>
    <source>
        <strain evidence="10">CGMCC 4.1434</strain>
    </source>
</reference>
<dbReference type="Pfam" id="PF00528">
    <property type="entry name" value="BPD_transp_1"/>
    <property type="match status" value="1"/>
</dbReference>
<organism evidence="9 10">
    <name type="scientific">Sporosarcina soli</name>
    <dbReference type="NCBI Taxonomy" id="334736"/>
    <lineage>
        <taxon>Bacteria</taxon>
        <taxon>Bacillati</taxon>
        <taxon>Bacillota</taxon>
        <taxon>Bacilli</taxon>
        <taxon>Bacillales</taxon>
        <taxon>Caryophanaceae</taxon>
        <taxon>Sporosarcina</taxon>
    </lineage>
</organism>
<comment type="caution">
    <text evidence="9">The sequence shown here is derived from an EMBL/GenBank/DDBJ whole genome shotgun (WGS) entry which is preliminary data.</text>
</comment>
<dbReference type="SUPFAM" id="SSF161098">
    <property type="entry name" value="MetI-like"/>
    <property type="match status" value="1"/>
</dbReference>
<keyword evidence="4 7" id="KW-0812">Transmembrane</keyword>
<keyword evidence="2 7" id="KW-0813">Transport</keyword>
<evidence type="ECO:0000256" key="4">
    <source>
        <dbReference type="ARBA" id="ARBA00022692"/>
    </source>
</evidence>
<evidence type="ECO:0000256" key="6">
    <source>
        <dbReference type="ARBA" id="ARBA00023136"/>
    </source>
</evidence>
<keyword evidence="5 7" id="KW-1133">Transmembrane helix</keyword>
<comment type="similarity">
    <text evidence="7">Belongs to the binding-protein-dependent transport system permease family.</text>
</comment>
<keyword evidence="3" id="KW-1003">Cell membrane</keyword>
<evidence type="ECO:0000256" key="7">
    <source>
        <dbReference type="RuleBase" id="RU363032"/>
    </source>
</evidence>
<sequence length="256" mass="28587">MQSSLKKSRFIVVSLIELLLFIALWQLLAMTDWFPTYVSSPAVVLGVISEMFMTGEVFPHIGISLYRSIVGFLLVVLFGTGLGILAGFFQPIGRFFDPVVSFFNPIPKIALLPVFLVWFGVTDTTRILIIFTSAFFPCFIATLDGVRGINRLYLWSAENMGASKFKMLYRVVLPAALPKIFDGWRVALALTFVMMFSSEMIGSSTGKGLGFMILNADAYGRTDIVLAAVIVIAALGFLFDRLLIGVRQRLLWWQNR</sequence>
<evidence type="ECO:0000256" key="5">
    <source>
        <dbReference type="ARBA" id="ARBA00022989"/>
    </source>
</evidence>
<feature type="transmembrane region" description="Helical" evidence="7">
    <location>
        <begin position="127"/>
        <end position="146"/>
    </location>
</feature>
<dbReference type="CDD" id="cd06261">
    <property type="entry name" value="TM_PBP2"/>
    <property type="match status" value="1"/>
</dbReference>